<proteinExistence type="inferred from homology"/>
<reference evidence="4" key="1">
    <citation type="submission" date="2021-03" db="EMBL/GenBank/DDBJ databases">
        <title>Actinotalea soli sp. nov., isolated from soil.</title>
        <authorList>
            <person name="Ping W."/>
            <person name="Zhang J."/>
        </authorList>
    </citation>
    <scope>NUCLEOTIDE SEQUENCE</scope>
    <source>
        <strain evidence="4">BY-33</strain>
    </source>
</reference>
<evidence type="ECO:0000313" key="5">
    <source>
        <dbReference type="Proteomes" id="UP000664209"/>
    </source>
</evidence>
<dbReference type="AlphaFoldDB" id="A0A939LMP1"/>
<keyword evidence="5" id="KW-1185">Reference proteome</keyword>
<gene>
    <name evidence="4" type="ORF">J4G33_00240</name>
</gene>
<dbReference type="Pfam" id="PF01497">
    <property type="entry name" value="Peripla_BP_2"/>
    <property type="match status" value="1"/>
</dbReference>
<evidence type="ECO:0000256" key="2">
    <source>
        <dbReference type="SAM" id="SignalP"/>
    </source>
</evidence>
<dbReference type="Proteomes" id="UP000664209">
    <property type="component" value="Unassembled WGS sequence"/>
</dbReference>
<dbReference type="InterPro" id="IPR002491">
    <property type="entry name" value="ABC_transptr_periplasmic_BD"/>
</dbReference>
<evidence type="ECO:0000313" key="4">
    <source>
        <dbReference type="EMBL" id="MBO1750226.1"/>
    </source>
</evidence>
<feature type="chain" id="PRO_5039731623" evidence="2">
    <location>
        <begin position="35"/>
        <end position="343"/>
    </location>
</feature>
<accession>A0A939LMP1</accession>
<comment type="caution">
    <text evidence="4">The sequence shown here is derived from an EMBL/GenBank/DDBJ whole genome shotgun (WGS) entry which is preliminary data.</text>
</comment>
<keyword evidence="2" id="KW-0732">Signal</keyword>
<dbReference type="PROSITE" id="PS51257">
    <property type="entry name" value="PROKAR_LIPOPROTEIN"/>
    <property type="match status" value="1"/>
</dbReference>
<dbReference type="EMBL" id="JAGEMK010000001">
    <property type="protein sequence ID" value="MBO1750226.1"/>
    <property type="molecule type" value="Genomic_DNA"/>
</dbReference>
<evidence type="ECO:0000259" key="3">
    <source>
        <dbReference type="PROSITE" id="PS50983"/>
    </source>
</evidence>
<organism evidence="4 5">
    <name type="scientific">Actinotalea soli</name>
    <dbReference type="NCBI Taxonomy" id="2819234"/>
    <lineage>
        <taxon>Bacteria</taxon>
        <taxon>Bacillati</taxon>
        <taxon>Actinomycetota</taxon>
        <taxon>Actinomycetes</taxon>
        <taxon>Micrococcales</taxon>
        <taxon>Cellulomonadaceae</taxon>
        <taxon>Actinotalea</taxon>
    </lineage>
</organism>
<dbReference type="PANTHER" id="PTHR30535:SF7">
    <property type="entry name" value="IRON(III) DICITRATE-BINDING PROTEIN"/>
    <property type="match status" value="1"/>
</dbReference>
<dbReference type="RefSeq" id="WP_208053901.1">
    <property type="nucleotide sequence ID" value="NZ_JAGEMK010000001.1"/>
</dbReference>
<dbReference type="PANTHER" id="PTHR30535">
    <property type="entry name" value="VITAMIN B12-BINDING PROTEIN"/>
    <property type="match status" value="1"/>
</dbReference>
<protein>
    <submittedName>
        <fullName evidence="4">ABC transporter substrate-binding protein</fullName>
    </submittedName>
</protein>
<dbReference type="Gene3D" id="3.40.50.1980">
    <property type="entry name" value="Nitrogenase molybdenum iron protein domain"/>
    <property type="match status" value="2"/>
</dbReference>
<dbReference type="PROSITE" id="PS50983">
    <property type="entry name" value="FE_B12_PBP"/>
    <property type="match status" value="1"/>
</dbReference>
<feature type="signal peptide" evidence="2">
    <location>
        <begin position="1"/>
        <end position="34"/>
    </location>
</feature>
<sequence length="343" mass="35592">MTTTRSPRPSTTAGHAAVSALAIALLAGCGQAVSADEASVTEDGAAASAAALENCGRELVLDSAPSAAVGMHPAQTELLLRLGLADRLAGQAQAGAQALPGDVADLAEDVPVIGDVMPPAREDLLAVEPDFVYSPTTYEFTAEQGFASIEQIEQAGAAVYVATGGCAERRMSGSVADLFTDLENLGEIFGVQDTAAQLVEQGQAELDEVASAIADVEQLRVAQVYVEGTTLSAIGAGVEYDILQRAGADSVYAPDQSAFDDFFAAPITPESLAAEQPDALVFSVYDDMHEAATRDYLTSTFPDMPAVREGRLIAVSSADVFPGTLGNISIVRQISEQLYPDAF</sequence>
<dbReference type="SUPFAM" id="SSF53807">
    <property type="entry name" value="Helical backbone' metal receptor"/>
    <property type="match status" value="1"/>
</dbReference>
<feature type="domain" description="Fe/B12 periplasmic-binding" evidence="3">
    <location>
        <begin position="67"/>
        <end position="342"/>
    </location>
</feature>
<dbReference type="InterPro" id="IPR050902">
    <property type="entry name" value="ABC_Transporter_SBP"/>
</dbReference>
<comment type="similarity">
    <text evidence="1">Belongs to the bacterial solute-binding protein 8 family.</text>
</comment>
<name>A0A939LMP1_9CELL</name>
<evidence type="ECO:0000256" key="1">
    <source>
        <dbReference type="ARBA" id="ARBA00008814"/>
    </source>
</evidence>